<dbReference type="AlphaFoldDB" id="A0A8K2A0J3"/>
<comment type="caution">
    <text evidence="1">The sequence shown here is derived from an EMBL/GenBank/DDBJ whole genome shotgun (WGS) entry which is preliminary data.</text>
</comment>
<evidence type="ECO:0000313" key="2">
    <source>
        <dbReference type="Proteomes" id="UP000607397"/>
    </source>
</evidence>
<accession>A0A8K2A0J3</accession>
<reference evidence="1" key="1">
    <citation type="submission" date="2019-12" db="EMBL/GenBank/DDBJ databases">
        <title>High-Quality draft genome sequences of three cyanobacteria isolated from the limestone walls of the Old Cathedral of Coimbra.</title>
        <authorList>
            <person name="Tiago I."/>
            <person name="Soares F."/>
            <person name="Portugal A."/>
        </authorList>
    </citation>
    <scope>NUCLEOTIDE SEQUENCE [LARGE SCALE GENOMIC DNA]</scope>
    <source>
        <strain evidence="1">C</strain>
    </source>
</reference>
<gene>
    <name evidence="1" type="ORF">GS597_11655</name>
</gene>
<name>A0A8K2A0J3_9CYAN</name>
<sequence>MTLSMVTLTNIQVYPRSISNNQVIDQDLAVTNSQGQIEYDQDISNVGIRNVISVQVNSLLSPPDRKYQVIATKLGHQIEYPQAVYFGHKSGNTIELDLLDH</sequence>
<protein>
    <submittedName>
        <fullName evidence="1">Uncharacterized protein</fullName>
    </submittedName>
</protein>
<evidence type="ECO:0000313" key="1">
    <source>
        <dbReference type="EMBL" id="NCJ07147.1"/>
    </source>
</evidence>
<dbReference type="EMBL" id="WVIC01000021">
    <property type="protein sequence ID" value="NCJ07147.1"/>
    <property type="molecule type" value="Genomic_DNA"/>
</dbReference>
<dbReference type="RefSeq" id="WP_161825621.1">
    <property type="nucleotide sequence ID" value="NZ_WVIC01000021.1"/>
</dbReference>
<keyword evidence="2" id="KW-1185">Reference proteome</keyword>
<proteinExistence type="predicted"/>
<organism evidence="1 2">
    <name type="scientific">Petrachloros mirabilis ULC683</name>
    <dbReference type="NCBI Taxonomy" id="2781853"/>
    <lineage>
        <taxon>Bacteria</taxon>
        <taxon>Bacillati</taxon>
        <taxon>Cyanobacteriota</taxon>
        <taxon>Cyanophyceae</taxon>
        <taxon>Synechococcales</taxon>
        <taxon>Petrachlorosaceae</taxon>
        <taxon>Petrachloros</taxon>
        <taxon>Petrachloros mirabilis</taxon>
    </lineage>
</organism>
<dbReference type="Proteomes" id="UP000607397">
    <property type="component" value="Unassembled WGS sequence"/>
</dbReference>